<evidence type="ECO:0000259" key="3">
    <source>
        <dbReference type="PROSITE" id="PS50937"/>
    </source>
</evidence>
<feature type="coiled-coil region" evidence="2">
    <location>
        <begin position="81"/>
        <end position="115"/>
    </location>
</feature>
<dbReference type="CDD" id="cd01109">
    <property type="entry name" value="HTH_YyaN"/>
    <property type="match status" value="1"/>
</dbReference>
<dbReference type="PANTHER" id="PTHR30204">
    <property type="entry name" value="REDOX-CYCLING DRUG-SENSING TRANSCRIPTIONAL ACTIVATOR SOXR"/>
    <property type="match status" value="1"/>
</dbReference>
<dbReference type="InterPro" id="IPR047057">
    <property type="entry name" value="MerR_fam"/>
</dbReference>
<sequence>MTISELAERAGLSTYTLRFYEKAGVLSPTPRATNGHRRYLDADVRWLAFVMRLKATGMPLAEIKRYAQLRAQGDGTVAPRLDMLLEHRETLVRKLQELQDNMAALDDKVTIYQAMLQQAPSVPKRTEKPTRKSAKA</sequence>
<dbReference type="SMART" id="SM00422">
    <property type="entry name" value="HTH_MERR"/>
    <property type="match status" value="1"/>
</dbReference>
<dbReference type="PANTHER" id="PTHR30204:SF98">
    <property type="entry name" value="HTH-TYPE TRANSCRIPTIONAL REGULATOR ADHR"/>
    <property type="match status" value="1"/>
</dbReference>
<organism evidence="4 5">
    <name type="scientific">Rhodoferax aquaticus</name>
    <dbReference type="NCBI Taxonomy" id="2527691"/>
    <lineage>
        <taxon>Bacteria</taxon>
        <taxon>Pseudomonadati</taxon>
        <taxon>Pseudomonadota</taxon>
        <taxon>Betaproteobacteria</taxon>
        <taxon>Burkholderiales</taxon>
        <taxon>Comamonadaceae</taxon>
        <taxon>Rhodoferax</taxon>
    </lineage>
</organism>
<evidence type="ECO:0000256" key="1">
    <source>
        <dbReference type="ARBA" id="ARBA00023125"/>
    </source>
</evidence>
<evidence type="ECO:0000313" key="5">
    <source>
        <dbReference type="Proteomes" id="UP000317365"/>
    </source>
</evidence>
<dbReference type="Gene3D" id="1.10.1660.10">
    <property type="match status" value="1"/>
</dbReference>
<proteinExistence type="predicted"/>
<dbReference type="PRINTS" id="PR00040">
    <property type="entry name" value="HTHMERR"/>
</dbReference>
<name>A0A515EVH6_9BURK</name>
<dbReference type="GO" id="GO:0003700">
    <property type="term" value="F:DNA-binding transcription factor activity"/>
    <property type="evidence" value="ECO:0007669"/>
    <property type="project" value="InterPro"/>
</dbReference>
<dbReference type="Proteomes" id="UP000317365">
    <property type="component" value="Chromosome"/>
</dbReference>
<gene>
    <name evidence="4" type="ORF">EXZ61_04375</name>
</gene>
<reference evidence="5" key="2">
    <citation type="journal article" date="2020" name="Int. J. Syst. Evol. Microbiol.">
        <title>Genomic insights into a novel species Rhodoferax aquaticus sp. nov., isolated from freshwater.</title>
        <authorList>
            <person name="Li T."/>
            <person name="Zhuo Y."/>
            <person name="Jin C.Z."/>
            <person name="Wu X."/>
            <person name="Ko S.R."/>
            <person name="Jin F.J."/>
            <person name="Ahn C.Y."/>
            <person name="Oh H.M."/>
            <person name="Lee H.G."/>
            <person name="Jin L."/>
        </authorList>
    </citation>
    <scope>NUCLEOTIDE SEQUENCE [LARGE SCALE GENOMIC DNA]</scope>
    <source>
        <strain evidence="5">Gr-4</strain>
    </source>
</reference>
<evidence type="ECO:0000256" key="2">
    <source>
        <dbReference type="SAM" id="Coils"/>
    </source>
</evidence>
<keyword evidence="5" id="KW-1185">Reference proteome</keyword>
<dbReference type="EMBL" id="CP036282">
    <property type="protein sequence ID" value="QDL56664.1"/>
    <property type="molecule type" value="Genomic_DNA"/>
</dbReference>
<feature type="domain" description="HTH merR-type" evidence="3">
    <location>
        <begin position="1"/>
        <end position="69"/>
    </location>
</feature>
<dbReference type="AlphaFoldDB" id="A0A515EVH6"/>
<evidence type="ECO:0000313" key="4">
    <source>
        <dbReference type="EMBL" id="QDL56664.1"/>
    </source>
</evidence>
<dbReference type="Pfam" id="PF13411">
    <property type="entry name" value="MerR_1"/>
    <property type="match status" value="1"/>
</dbReference>
<keyword evidence="2" id="KW-0175">Coiled coil</keyword>
<dbReference type="GO" id="GO:0003677">
    <property type="term" value="F:DNA binding"/>
    <property type="evidence" value="ECO:0007669"/>
    <property type="project" value="UniProtKB-KW"/>
</dbReference>
<accession>A0A515EVH6</accession>
<dbReference type="InterPro" id="IPR000551">
    <property type="entry name" value="MerR-type_HTH_dom"/>
</dbReference>
<protein>
    <submittedName>
        <fullName evidence="4">MerR family transcriptional regulator</fullName>
    </submittedName>
</protein>
<dbReference type="PROSITE" id="PS50937">
    <property type="entry name" value="HTH_MERR_2"/>
    <property type="match status" value="1"/>
</dbReference>
<keyword evidence="1" id="KW-0238">DNA-binding</keyword>
<reference evidence="5" key="1">
    <citation type="submission" date="2019-02" db="EMBL/GenBank/DDBJ databases">
        <title>Complete genome sequence of Rhodoferax sp. Gr-4.</title>
        <authorList>
            <person name="Jin L."/>
        </authorList>
    </citation>
    <scope>NUCLEOTIDE SEQUENCE [LARGE SCALE GENOMIC DNA]</scope>
    <source>
        <strain evidence="5">Gr-4</strain>
    </source>
</reference>
<dbReference type="InterPro" id="IPR009061">
    <property type="entry name" value="DNA-bd_dom_put_sf"/>
</dbReference>
<dbReference type="PROSITE" id="PS00552">
    <property type="entry name" value="HTH_MERR_1"/>
    <property type="match status" value="1"/>
</dbReference>
<dbReference type="SUPFAM" id="SSF46955">
    <property type="entry name" value="Putative DNA-binding domain"/>
    <property type="match status" value="1"/>
</dbReference>
<dbReference type="KEGG" id="rhg:EXZ61_04375"/>